<organism evidence="6 7">
    <name type="scientific">Eiseniibacteriota bacterium</name>
    <dbReference type="NCBI Taxonomy" id="2212470"/>
    <lineage>
        <taxon>Bacteria</taxon>
        <taxon>Candidatus Eiseniibacteriota</taxon>
    </lineage>
</organism>
<dbReference type="InterPro" id="IPR016161">
    <property type="entry name" value="Ald_DH/histidinol_DH"/>
</dbReference>
<dbReference type="FunFam" id="3.40.309.10:FF:000009">
    <property type="entry name" value="Aldehyde dehydrogenase A"/>
    <property type="match status" value="1"/>
</dbReference>
<proteinExistence type="inferred from homology"/>
<evidence type="ECO:0000256" key="1">
    <source>
        <dbReference type="ARBA" id="ARBA00009986"/>
    </source>
</evidence>
<feature type="domain" description="Aldehyde dehydrogenase" evidence="5">
    <location>
        <begin position="33"/>
        <end position="499"/>
    </location>
</feature>
<dbReference type="Gene3D" id="3.40.309.10">
    <property type="entry name" value="Aldehyde Dehydrogenase, Chain A, domain 2"/>
    <property type="match status" value="1"/>
</dbReference>
<dbReference type="Proteomes" id="UP000316292">
    <property type="component" value="Unassembled WGS sequence"/>
</dbReference>
<feature type="active site" evidence="3">
    <location>
        <position position="270"/>
    </location>
</feature>
<dbReference type="Gene3D" id="3.40.605.10">
    <property type="entry name" value="Aldehyde Dehydrogenase, Chain A, domain 1"/>
    <property type="match status" value="1"/>
</dbReference>
<dbReference type="InterPro" id="IPR029510">
    <property type="entry name" value="Ald_DH_CS_GLU"/>
</dbReference>
<comment type="caution">
    <text evidence="6">The sequence shown here is derived from an EMBL/GenBank/DDBJ whole genome shotgun (WGS) entry which is preliminary data.</text>
</comment>
<dbReference type="InterPro" id="IPR016162">
    <property type="entry name" value="Ald_DH_N"/>
</dbReference>
<evidence type="ECO:0000256" key="3">
    <source>
        <dbReference type="PROSITE-ProRule" id="PRU10007"/>
    </source>
</evidence>
<sequence>MSAPTATPATLSEGRRASEPARREYLNLIGGKWLPSRTGKTFENRNPAKSQDLVGTFPDSGSEDVDAAVKAAARAFSSWRLVPAPRRAEFIFRAAEILRDRKEDLARVMTREMGKVLAETRGDVQEAIDMAYYIAAEGRRLFGATVPSELPDKFAMSVRQPLGVCGLITPWNFPMAIPSWKTFPALVAGNTVVLKPASDTPASAHHLIEVLVEAGVPEGVVNIVHGGGSTVGTPIVMHPDVKMISFTGSSDVGKVIAERSAKTLKRVSLELGGKNAQIVMEDADLDLALEGVLWGAFGTTGQRCTATSRLIVMREVHDEMVRRLADRASKLRLGDGLDPATEVGPLVNRAQRERVHSYTEIGKAEGAKLVAGGASATEGALGDGAFYKPTIFDQVKPSMRIAQEEIFGPVLSVITVSSMEEAIQVLNGTPFGLSSSIYTRDVNRAMRAIRDIEAGITYVNGPTIGAEVQLPFGGVKETGNGHREGGPTVIDAFTEWKSVYIDYSGRLQKAQIDR</sequence>
<dbReference type="InterPro" id="IPR015590">
    <property type="entry name" value="Aldehyde_DH_dom"/>
</dbReference>
<comment type="similarity">
    <text evidence="1 4">Belongs to the aldehyde dehydrogenase family.</text>
</comment>
<dbReference type="CDD" id="cd07131">
    <property type="entry name" value="ALDH_AldH-CAJ73105"/>
    <property type="match status" value="1"/>
</dbReference>
<gene>
    <name evidence="6" type="ORF">E6K71_08995</name>
</gene>
<accession>A0A538S8S7</accession>
<dbReference type="FunFam" id="3.40.605.10:FF:000007">
    <property type="entry name" value="NAD/NADP-dependent betaine aldehyde dehydrogenase"/>
    <property type="match status" value="1"/>
</dbReference>
<reference evidence="6 7" key="1">
    <citation type="journal article" date="2019" name="Nat. Microbiol.">
        <title>Mediterranean grassland soil C-N compound turnover is dependent on rainfall and depth, and is mediated by genomically divergent microorganisms.</title>
        <authorList>
            <person name="Diamond S."/>
            <person name="Andeer P.F."/>
            <person name="Li Z."/>
            <person name="Crits-Christoph A."/>
            <person name="Burstein D."/>
            <person name="Anantharaman K."/>
            <person name="Lane K.R."/>
            <person name="Thomas B.C."/>
            <person name="Pan C."/>
            <person name="Northen T.R."/>
            <person name="Banfield J.F."/>
        </authorList>
    </citation>
    <scope>NUCLEOTIDE SEQUENCE [LARGE SCALE GENOMIC DNA]</scope>
    <source>
        <strain evidence="6">WS_1</strain>
    </source>
</reference>
<name>A0A538S8S7_UNCEI</name>
<dbReference type="GO" id="GO:0016620">
    <property type="term" value="F:oxidoreductase activity, acting on the aldehyde or oxo group of donors, NAD or NADP as acceptor"/>
    <property type="evidence" value="ECO:0007669"/>
    <property type="project" value="InterPro"/>
</dbReference>
<keyword evidence="2 4" id="KW-0560">Oxidoreductase</keyword>
<evidence type="ECO:0000313" key="7">
    <source>
        <dbReference type="Proteomes" id="UP000316292"/>
    </source>
</evidence>
<evidence type="ECO:0000259" key="5">
    <source>
        <dbReference type="Pfam" id="PF00171"/>
    </source>
</evidence>
<evidence type="ECO:0000313" key="6">
    <source>
        <dbReference type="EMBL" id="TMQ47771.1"/>
    </source>
</evidence>
<dbReference type="PROSITE" id="PS00070">
    <property type="entry name" value="ALDEHYDE_DEHYDR_CYS"/>
    <property type="match status" value="1"/>
</dbReference>
<dbReference type="PANTHER" id="PTHR11699">
    <property type="entry name" value="ALDEHYDE DEHYDROGENASE-RELATED"/>
    <property type="match status" value="1"/>
</dbReference>
<dbReference type="EMBL" id="VBOR01000097">
    <property type="protein sequence ID" value="TMQ47771.1"/>
    <property type="molecule type" value="Genomic_DNA"/>
</dbReference>
<dbReference type="InterPro" id="IPR016160">
    <property type="entry name" value="Ald_DH_CS_CYS"/>
</dbReference>
<dbReference type="PROSITE" id="PS00687">
    <property type="entry name" value="ALDEHYDE_DEHYDR_GLU"/>
    <property type="match status" value="1"/>
</dbReference>
<dbReference type="SUPFAM" id="SSF53720">
    <property type="entry name" value="ALDH-like"/>
    <property type="match status" value="1"/>
</dbReference>
<protein>
    <submittedName>
        <fullName evidence="6">Aldehyde dehydrogenase family protein</fullName>
    </submittedName>
</protein>
<evidence type="ECO:0000256" key="4">
    <source>
        <dbReference type="RuleBase" id="RU003345"/>
    </source>
</evidence>
<dbReference type="InterPro" id="IPR016163">
    <property type="entry name" value="Ald_DH_C"/>
</dbReference>
<evidence type="ECO:0000256" key="2">
    <source>
        <dbReference type="ARBA" id="ARBA00023002"/>
    </source>
</evidence>
<dbReference type="Pfam" id="PF00171">
    <property type="entry name" value="Aldedh"/>
    <property type="match status" value="1"/>
</dbReference>
<dbReference type="AlphaFoldDB" id="A0A538S8S7"/>